<evidence type="ECO:0008006" key="3">
    <source>
        <dbReference type="Google" id="ProtNLM"/>
    </source>
</evidence>
<gene>
    <name evidence="1" type="ORF">JSE7799_03436</name>
</gene>
<proteinExistence type="predicted"/>
<keyword evidence="2" id="KW-1185">Reference proteome</keyword>
<dbReference type="Pfam" id="PF04390">
    <property type="entry name" value="LptE"/>
    <property type="match status" value="1"/>
</dbReference>
<dbReference type="RefSeq" id="WP_055664704.1">
    <property type="nucleotide sequence ID" value="NZ_CYPR01000228.1"/>
</dbReference>
<evidence type="ECO:0000313" key="1">
    <source>
        <dbReference type="EMBL" id="CUH40701.1"/>
    </source>
</evidence>
<organism evidence="1 2">
    <name type="scientific">Jannaschia seosinensis</name>
    <dbReference type="NCBI Taxonomy" id="313367"/>
    <lineage>
        <taxon>Bacteria</taxon>
        <taxon>Pseudomonadati</taxon>
        <taxon>Pseudomonadota</taxon>
        <taxon>Alphaproteobacteria</taxon>
        <taxon>Rhodobacterales</taxon>
        <taxon>Roseobacteraceae</taxon>
        <taxon>Jannaschia</taxon>
    </lineage>
</organism>
<sequence length="162" mass="17228">MALRRGIAGVCLAGLLAACGFTPVYGPGGEAAALRSAIVVTEPDTRIEFAFTRRFEERLGQPGNPRYALIYTLLIEETGLAIDDSNNIERFNIEGVLDWALIPEGADAPVLTGQEVSFTAYSATGSTISTLESERDAERRLAAILADAVVTRLLAEAAMLAP</sequence>
<dbReference type="PROSITE" id="PS51257">
    <property type="entry name" value="PROKAR_LIPOPROTEIN"/>
    <property type="match status" value="1"/>
</dbReference>
<dbReference type="InterPro" id="IPR007485">
    <property type="entry name" value="LPS_assembly_LptE"/>
</dbReference>
<dbReference type="EMBL" id="CYPR01000228">
    <property type="protein sequence ID" value="CUH40701.1"/>
    <property type="molecule type" value="Genomic_DNA"/>
</dbReference>
<dbReference type="STRING" id="313367.JSE7799_03436"/>
<dbReference type="OrthoDB" id="7629596at2"/>
<dbReference type="AlphaFoldDB" id="A0A0M7BE82"/>
<dbReference type="GO" id="GO:0019867">
    <property type="term" value="C:outer membrane"/>
    <property type="evidence" value="ECO:0007669"/>
    <property type="project" value="InterPro"/>
</dbReference>
<protein>
    <recommendedName>
        <fullName evidence="3">LPS-assembly lipoprotein</fullName>
    </recommendedName>
</protein>
<accession>A0A0M7BE82</accession>
<evidence type="ECO:0000313" key="2">
    <source>
        <dbReference type="Proteomes" id="UP000049455"/>
    </source>
</evidence>
<reference evidence="1 2" key="1">
    <citation type="submission" date="2015-09" db="EMBL/GenBank/DDBJ databases">
        <authorList>
            <person name="Jackson K.R."/>
            <person name="Lunt B.L."/>
            <person name="Fisher J.N.B."/>
            <person name="Gardner A.V."/>
            <person name="Bailey M.E."/>
            <person name="Deus L.M."/>
            <person name="Earl A.S."/>
            <person name="Gibby P.D."/>
            <person name="Hartmann K.A."/>
            <person name="Liu J.E."/>
            <person name="Manci A.M."/>
            <person name="Nielsen D.A."/>
            <person name="Solomon M.B."/>
            <person name="Breakwell D.P."/>
            <person name="Burnett S.H."/>
            <person name="Grose J.H."/>
        </authorList>
    </citation>
    <scope>NUCLEOTIDE SEQUENCE [LARGE SCALE GENOMIC DNA]</scope>
    <source>
        <strain evidence="1 2">CECT 7799</strain>
    </source>
</reference>
<name>A0A0M7BE82_9RHOB</name>
<dbReference type="GO" id="GO:0043165">
    <property type="term" value="P:Gram-negative-bacterium-type cell outer membrane assembly"/>
    <property type="evidence" value="ECO:0007669"/>
    <property type="project" value="InterPro"/>
</dbReference>
<dbReference type="Gene3D" id="3.30.160.150">
    <property type="entry name" value="Lipoprotein like domain"/>
    <property type="match status" value="1"/>
</dbReference>
<dbReference type="Proteomes" id="UP000049455">
    <property type="component" value="Unassembled WGS sequence"/>
</dbReference>